<comment type="caution">
    <text evidence="11">The sequence shown here is derived from an EMBL/GenBank/DDBJ whole genome shotgun (WGS) entry which is preliminary data.</text>
</comment>
<dbReference type="Gene3D" id="1.20.1420.30">
    <property type="entry name" value="NCX, central ion-binding region"/>
    <property type="match status" value="1"/>
</dbReference>
<feature type="domain" description="Sodium/calcium exchanger membrane region" evidence="10">
    <location>
        <begin position="108"/>
        <end position="200"/>
    </location>
</feature>
<feature type="compositionally biased region" description="Gly residues" evidence="8">
    <location>
        <begin position="57"/>
        <end position="70"/>
    </location>
</feature>
<dbReference type="InterPro" id="IPR004837">
    <property type="entry name" value="NaCa_Exmemb"/>
</dbReference>
<dbReference type="PANTHER" id="PTHR31503">
    <property type="entry name" value="VACUOLAR CALCIUM ION TRANSPORTER"/>
    <property type="match status" value="1"/>
</dbReference>
<accession>A0A8J4BIF3</accession>
<evidence type="ECO:0000256" key="5">
    <source>
        <dbReference type="ARBA" id="ARBA00022989"/>
    </source>
</evidence>
<feature type="transmembrane region" description="Helical" evidence="9">
    <location>
        <begin position="142"/>
        <end position="165"/>
    </location>
</feature>
<keyword evidence="2" id="KW-0813">Transport</keyword>
<feature type="region of interest" description="Disordered" evidence="8">
    <location>
        <begin position="52"/>
        <end position="102"/>
    </location>
</feature>
<organism evidence="11 12">
    <name type="scientific">Volvox africanus</name>
    <dbReference type="NCBI Taxonomy" id="51714"/>
    <lineage>
        <taxon>Eukaryota</taxon>
        <taxon>Viridiplantae</taxon>
        <taxon>Chlorophyta</taxon>
        <taxon>core chlorophytes</taxon>
        <taxon>Chlorophyceae</taxon>
        <taxon>CS clade</taxon>
        <taxon>Chlamydomonadales</taxon>
        <taxon>Volvocaceae</taxon>
        <taxon>Volvox</taxon>
    </lineage>
</organism>
<feature type="transmembrane region" description="Helical" evidence="9">
    <location>
        <begin position="109"/>
        <end position="130"/>
    </location>
</feature>
<keyword evidence="7 9" id="KW-0472">Membrane</keyword>
<evidence type="ECO:0000256" key="8">
    <source>
        <dbReference type="SAM" id="MobiDB-lite"/>
    </source>
</evidence>
<evidence type="ECO:0000256" key="1">
    <source>
        <dbReference type="ARBA" id="ARBA00004127"/>
    </source>
</evidence>
<feature type="transmembrane region" description="Helical" evidence="9">
    <location>
        <begin position="177"/>
        <end position="201"/>
    </location>
</feature>
<evidence type="ECO:0000313" key="11">
    <source>
        <dbReference type="EMBL" id="GIL62791.1"/>
    </source>
</evidence>
<keyword evidence="4 9" id="KW-0812">Transmembrane</keyword>
<keyword evidence="12" id="KW-1185">Reference proteome</keyword>
<gene>
    <name evidence="11" type="ORF">Vafri_16964</name>
</gene>
<evidence type="ECO:0000256" key="3">
    <source>
        <dbReference type="ARBA" id="ARBA00022449"/>
    </source>
</evidence>
<dbReference type="GO" id="GO:0015369">
    <property type="term" value="F:calcium:proton antiporter activity"/>
    <property type="evidence" value="ECO:0007669"/>
    <property type="project" value="UniProtKB-ARBA"/>
</dbReference>
<evidence type="ECO:0000256" key="4">
    <source>
        <dbReference type="ARBA" id="ARBA00022692"/>
    </source>
</evidence>
<evidence type="ECO:0000256" key="7">
    <source>
        <dbReference type="ARBA" id="ARBA00023136"/>
    </source>
</evidence>
<feature type="transmembrane region" description="Helical" evidence="9">
    <location>
        <begin position="20"/>
        <end position="38"/>
    </location>
</feature>
<dbReference type="GO" id="GO:0012505">
    <property type="term" value="C:endomembrane system"/>
    <property type="evidence" value="ECO:0007669"/>
    <property type="project" value="UniProtKB-SubCell"/>
</dbReference>
<dbReference type="Pfam" id="PF01699">
    <property type="entry name" value="Na_Ca_ex"/>
    <property type="match status" value="1"/>
</dbReference>
<name>A0A8J4BIF3_9CHLO</name>
<evidence type="ECO:0000256" key="9">
    <source>
        <dbReference type="SAM" id="Phobius"/>
    </source>
</evidence>
<protein>
    <recommendedName>
        <fullName evidence="10">Sodium/calcium exchanger membrane region domain-containing protein</fullName>
    </recommendedName>
</protein>
<evidence type="ECO:0000256" key="6">
    <source>
        <dbReference type="ARBA" id="ARBA00023065"/>
    </source>
</evidence>
<dbReference type="InterPro" id="IPR044880">
    <property type="entry name" value="NCX_ion-bd_dom_sf"/>
</dbReference>
<dbReference type="AlphaFoldDB" id="A0A8J4BIF3"/>
<dbReference type="GO" id="GO:0006874">
    <property type="term" value="P:intracellular calcium ion homeostasis"/>
    <property type="evidence" value="ECO:0007669"/>
    <property type="project" value="TreeGrafter"/>
</dbReference>
<dbReference type="PANTHER" id="PTHR31503:SF22">
    <property type="entry name" value="VACUOLAR CALCIUM ION TRANSPORTER"/>
    <property type="match status" value="1"/>
</dbReference>
<proteinExistence type="predicted"/>
<dbReference type="GO" id="GO:0009705">
    <property type="term" value="C:plant-type vacuole membrane"/>
    <property type="evidence" value="ECO:0007669"/>
    <property type="project" value="TreeGrafter"/>
</dbReference>
<evidence type="ECO:0000313" key="12">
    <source>
        <dbReference type="Proteomes" id="UP000747399"/>
    </source>
</evidence>
<evidence type="ECO:0000256" key="2">
    <source>
        <dbReference type="ARBA" id="ARBA00022448"/>
    </source>
</evidence>
<reference evidence="11" key="1">
    <citation type="journal article" date="2021" name="Proc. Natl. Acad. Sci. U.S.A.">
        <title>Three genomes in the algal genus Volvox reveal the fate of a haploid sex-determining region after a transition to homothallism.</title>
        <authorList>
            <person name="Yamamoto K."/>
            <person name="Hamaji T."/>
            <person name="Kawai-Toyooka H."/>
            <person name="Matsuzaki R."/>
            <person name="Takahashi F."/>
            <person name="Nishimura Y."/>
            <person name="Kawachi M."/>
            <person name="Noguchi H."/>
            <person name="Minakuchi Y."/>
            <person name="Umen J.G."/>
            <person name="Toyoda A."/>
            <person name="Nozaki H."/>
        </authorList>
    </citation>
    <scope>NUCLEOTIDE SEQUENCE</scope>
    <source>
        <strain evidence="11">NIES-3780</strain>
    </source>
</reference>
<comment type="subcellular location">
    <subcellularLocation>
        <location evidence="1">Endomembrane system</location>
        <topology evidence="1">Multi-pass membrane protein</topology>
    </subcellularLocation>
</comment>
<dbReference type="InterPro" id="IPR004713">
    <property type="entry name" value="CaH_exchang"/>
</dbReference>
<sequence length="214" mass="22143">MFSSETPDDKDKMVLRISRGTAVVLLLCYGCYLGFQLGTHVDLFQDDVNNGSSNSSGNGGNRGNGGNGGGDCEDARGYGGGSGSGGRDVVEASEPPQGEEPQLSLTTSMLLLTTITLAVAVASEYLTASLEQFSKRSGLGEAFLGTIVLPIAGNACEHMTAVIVATKNKMDLSMGVAIGSSIQVALFAVPLAVVVGWISVLHPPYGRRALSRVD</sequence>
<dbReference type="Proteomes" id="UP000747399">
    <property type="component" value="Unassembled WGS sequence"/>
</dbReference>
<dbReference type="EMBL" id="BNCO01000053">
    <property type="protein sequence ID" value="GIL62791.1"/>
    <property type="molecule type" value="Genomic_DNA"/>
</dbReference>
<feature type="compositionally biased region" description="Gly residues" evidence="8">
    <location>
        <begin position="77"/>
        <end position="86"/>
    </location>
</feature>
<evidence type="ECO:0000259" key="10">
    <source>
        <dbReference type="Pfam" id="PF01699"/>
    </source>
</evidence>
<keyword evidence="6" id="KW-0406">Ion transport</keyword>
<keyword evidence="5 9" id="KW-1133">Transmembrane helix</keyword>
<keyword evidence="3" id="KW-0050">Antiport</keyword>